<gene>
    <name evidence="1" type="ORF">EJB19_05155</name>
</gene>
<evidence type="ECO:0000313" key="1">
    <source>
        <dbReference type="EMBL" id="RVU87621.1"/>
    </source>
</evidence>
<dbReference type="RefSeq" id="WP_127821862.1">
    <property type="nucleotide sequence ID" value="NZ_RWGX02000016.1"/>
</dbReference>
<dbReference type="AlphaFoldDB" id="A0AA94F2Q1"/>
<accession>A0AA94F2Q1</accession>
<comment type="caution">
    <text evidence="1">The sequence shown here is derived from an EMBL/GenBank/DDBJ whole genome shotgun (WGS) entry which is preliminary data.</text>
</comment>
<protein>
    <submittedName>
        <fullName evidence="1">Uncharacterized protein</fullName>
    </submittedName>
</protein>
<sequence length="287" mass="33482">MLLRPLLFALLAIQGIGAQIKKQEHKDFRTPQEIELERVVLKMRAQFKQHYRSNTTDFYTVEAVAQINQTPFYSFKGTCLLKSVSPIGCESTYQLDKAKFDTYQQAENAIFKKERNPREQIPFYLTSVFGQLEHFYESYAFLNRKDLQFKLEETSDKANYILYFHSQNPKLPLLGSLTLTKKECRPTTVEYHILSDYTFEMSSDNFNYKQSTGYTVRVLNEVVKMTFKETNGVFVVSQYESDYRFKNETKDTSVTIQGDVGLSVIKMSKTTNEVNICKKDFDMDILE</sequence>
<reference evidence="1" key="1">
    <citation type="submission" date="2018-12" db="EMBL/GenBank/DDBJ databases">
        <title>Draft genome sequence of Flaovobacterium columnare BGFS27 isolated from channel catfish in Alabama.</title>
        <authorList>
            <person name="Cai W."/>
            <person name="Arias C."/>
        </authorList>
    </citation>
    <scope>NUCLEOTIDE SEQUENCE [LARGE SCALE GENOMIC DNA]</scope>
    <source>
        <strain evidence="1">BGFS27</strain>
    </source>
</reference>
<organism evidence="1">
    <name type="scientific">Flavobacterium columnare</name>
    <dbReference type="NCBI Taxonomy" id="996"/>
    <lineage>
        <taxon>Bacteria</taxon>
        <taxon>Pseudomonadati</taxon>
        <taxon>Bacteroidota</taxon>
        <taxon>Flavobacteriia</taxon>
        <taxon>Flavobacteriales</taxon>
        <taxon>Flavobacteriaceae</taxon>
        <taxon>Flavobacterium</taxon>
    </lineage>
</organism>
<name>A0AA94F2Q1_9FLAO</name>
<proteinExistence type="predicted"/>
<dbReference type="EMBL" id="RWGX01000004">
    <property type="protein sequence ID" value="RVU87621.1"/>
    <property type="molecule type" value="Genomic_DNA"/>
</dbReference>